<dbReference type="PANTHER" id="PTHR21534">
    <property type="entry name" value="KATANIN-INTERACTING PROTEIN"/>
    <property type="match status" value="1"/>
</dbReference>
<reference evidence="3 4" key="1">
    <citation type="journal article" date="2023" name="BMC Biol.">
        <title>The compact genome of the sponge Oopsacas minuta (Hexactinellida) is lacking key metazoan core genes.</title>
        <authorList>
            <person name="Santini S."/>
            <person name="Schenkelaars Q."/>
            <person name="Jourda C."/>
            <person name="Duchesne M."/>
            <person name="Belahbib H."/>
            <person name="Rocher C."/>
            <person name="Selva M."/>
            <person name="Riesgo A."/>
            <person name="Vervoort M."/>
            <person name="Leys S.P."/>
            <person name="Kodjabachian L."/>
            <person name="Le Bivic A."/>
            <person name="Borchiellini C."/>
            <person name="Claverie J.M."/>
            <person name="Renard E."/>
        </authorList>
    </citation>
    <scope>NUCLEOTIDE SEQUENCE [LARGE SCALE GENOMIC DNA]</scope>
    <source>
        <strain evidence="3">SPO-2</strain>
    </source>
</reference>
<sequence>MKRNRSRKTWDQSTTETKQAFLVQQPVTKLNKEYNLIREDIPPRYGDYLTQLERKNKEKRELNLIQGPKDPREEGFSLYFNGTHAQKGRARAKTGGQTDATKTKPNKILNDTDSLLPQTAPNKRKGWKVVSNVSLKTEDGNHLKVELSPKITGLYEDDFENGVTKHAPINVSSGGSDSEISDHCEEDLNTSISKPLHRAPQEMCRVPPASSRGPSRTTSTCSVTSVRVRQDLDESVADLQKAISAIQKENSDIFYNESPLPDDQPMRDSLETTFIDTECATQPLNTSQDYWRKHSMFGEIDTLTGVAVQLEVSSNWGHNSHLGLTEVEFFTTQNKKVWLSGTRVKVQGHIDTFEIDHILNGKTNTTHDKHMWSAGYRPHRRVRFHFLVPIGTKQEMGGVRIWNYNKPSCLDAGIRNVKIMVENVSVWEGEVPKGSGTKSNDYAYLVRINIPESSPSNASMSDSDVSLPPEKPNLIRQSNQLTKKRIPYNPFKSPNLVTTSEPTTPLQKTTSTQYKPHTSPQLTNNQAKLHHQLSDQLANQLSYKTTNQLAIKLSNQLPEKLTNQHSVKLINQLVNKPTNQLINKLPDHLPNQLIRRAAPRLKQSVSQNFLLDYLFSPPPNQLLEKSHSETELSKFLSADSPTCQAPKYGRRSQMRLGTAVTGIARPELPDAELTDITHLYNSKNRSSPILSHSRAYPSNAPSLKSSQTEPVISGAKAVPSLEEMLQSLATFQHSHRGRIVDLEEDSLDQFLEEQSRTRTSPLKLEPILEPEFVIPELPYGKSLSFIITSTWGDRYYLGLNGIEAFSSNGSKIEICDIVADPPDINILPGYGSDPRVAQNLTDGVNRTRDDLHMWLTPFTPGQPHLIDLEFSSPSKLAMLRIWNYNKSRIHSHRGARHIRIELDGTPVFVGEITRASGGLLGGTESFGDTILFTENENILALISENDETYLGDLSDEMECDLDCVIDDSFVSRPDTSDKERPFTTAGVAHEVADISLGDEIVAQKVSLCLLSNWDTSGLMGLTGVTLLAPDSSQIELTPTQLVMYKVAQDGTRVPLKVDTNHLLTDNLTQEEEGMLVWELEDGCQTLLEIILPGPLPLGGISIWNYNLTPEDTYNGVMQLDILLDDTFLSDYPFILRKAPGHLRYQFGQEIMFSEDSTTTFTPDTIELSSLMPLFTPELAPTGFVVELQILSTWGDVYYVGLSGIQLFDTNGHSINVSPKNVAAFPESINILEGVEGDLRTPDKLVDGVHLLEDGTHSWLAPLLPNTTTSVYFIFDTPNSFSAIRIWNYSKNQDRGVKEFSILIDDLIVYHATMPPAKPLDTQSDTVAPYMALLLDQSRFENSCDTSRATSEVMLCGDPMCRPFTSLTEYQKF</sequence>
<evidence type="ECO:0000313" key="4">
    <source>
        <dbReference type="Proteomes" id="UP001165289"/>
    </source>
</evidence>
<dbReference type="InterPro" id="IPR026704">
    <property type="entry name" value="KATNIP"/>
</dbReference>
<accession>A0AAV7K521</accession>
<feature type="region of interest" description="Disordered" evidence="1">
    <location>
        <begin position="85"/>
        <end position="123"/>
    </location>
</feature>
<evidence type="ECO:0000259" key="2">
    <source>
        <dbReference type="Pfam" id="PF14652"/>
    </source>
</evidence>
<feature type="domain" description="KATNIP" evidence="2">
    <location>
        <begin position="1008"/>
        <end position="1314"/>
    </location>
</feature>
<dbReference type="Pfam" id="PF14652">
    <property type="entry name" value="DUF4457"/>
    <property type="match status" value="3"/>
</dbReference>
<evidence type="ECO:0000313" key="3">
    <source>
        <dbReference type="EMBL" id="KAI6656377.1"/>
    </source>
</evidence>
<proteinExistence type="predicted"/>
<feature type="domain" description="KATNIP" evidence="2">
    <location>
        <begin position="311"/>
        <end position="457"/>
    </location>
</feature>
<dbReference type="InterPro" id="IPR027859">
    <property type="entry name" value="KATNIP_dom"/>
</dbReference>
<evidence type="ECO:0000256" key="1">
    <source>
        <dbReference type="SAM" id="MobiDB-lite"/>
    </source>
</evidence>
<protein>
    <recommendedName>
        <fullName evidence="2">KATNIP domain-containing protein</fullName>
    </recommendedName>
</protein>
<dbReference type="PANTHER" id="PTHR21534:SF0">
    <property type="entry name" value="KATANIN-INTERACTING PROTEIN"/>
    <property type="match status" value="1"/>
</dbReference>
<feature type="compositionally biased region" description="Polar residues" evidence="1">
    <location>
        <begin position="109"/>
        <end position="121"/>
    </location>
</feature>
<comment type="caution">
    <text evidence="3">The sequence shown here is derived from an EMBL/GenBank/DDBJ whole genome shotgun (WGS) entry which is preliminary data.</text>
</comment>
<feature type="region of interest" description="Disordered" evidence="1">
    <location>
        <begin position="486"/>
        <end position="521"/>
    </location>
</feature>
<keyword evidence="4" id="KW-1185">Reference proteome</keyword>
<gene>
    <name evidence="3" type="ORF">LOD99_1176</name>
</gene>
<feature type="compositionally biased region" description="Polar residues" evidence="1">
    <location>
        <begin position="495"/>
        <end position="521"/>
    </location>
</feature>
<feature type="region of interest" description="Disordered" evidence="1">
    <location>
        <begin position="687"/>
        <end position="708"/>
    </location>
</feature>
<organism evidence="3 4">
    <name type="scientific">Oopsacas minuta</name>
    <dbReference type="NCBI Taxonomy" id="111878"/>
    <lineage>
        <taxon>Eukaryota</taxon>
        <taxon>Metazoa</taxon>
        <taxon>Porifera</taxon>
        <taxon>Hexactinellida</taxon>
        <taxon>Hexasterophora</taxon>
        <taxon>Lyssacinosida</taxon>
        <taxon>Leucopsacidae</taxon>
        <taxon>Oopsacas</taxon>
    </lineage>
</organism>
<name>A0AAV7K521_9METZ</name>
<dbReference type="Proteomes" id="UP001165289">
    <property type="component" value="Unassembled WGS sequence"/>
</dbReference>
<feature type="domain" description="KATNIP" evidence="2">
    <location>
        <begin position="786"/>
        <end position="938"/>
    </location>
</feature>
<feature type="compositionally biased region" description="Polar residues" evidence="1">
    <location>
        <begin position="699"/>
        <end position="708"/>
    </location>
</feature>
<dbReference type="EMBL" id="JAKMXF010000144">
    <property type="protein sequence ID" value="KAI6656377.1"/>
    <property type="molecule type" value="Genomic_DNA"/>
</dbReference>